<dbReference type="PANTHER" id="PTHR13303">
    <property type="entry name" value="PREFOLDIN SUBUNIT 2"/>
    <property type="match status" value="1"/>
</dbReference>
<dbReference type="Pfam" id="PF01920">
    <property type="entry name" value="Prefoldin_2"/>
    <property type="match status" value="1"/>
</dbReference>
<protein>
    <submittedName>
        <fullName evidence="6">Prefoldin subunit 2-like</fullName>
    </submittedName>
</protein>
<organism evidence="5 6">
    <name type="scientific">Clupea harengus</name>
    <name type="common">Atlantic herring</name>
    <dbReference type="NCBI Taxonomy" id="7950"/>
    <lineage>
        <taxon>Eukaryota</taxon>
        <taxon>Metazoa</taxon>
        <taxon>Chordata</taxon>
        <taxon>Craniata</taxon>
        <taxon>Vertebrata</taxon>
        <taxon>Euteleostomi</taxon>
        <taxon>Actinopterygii</taxon>
        <taxon>Neopterygii</taxon>
        <taxon>Teleostei</taxon>
        <taxon>Clupei</taxon>
        <taxon>Clupeiformes</taxon>
        <taxon>Clupeoidei</taxon>
        <taxon>Clupeidae</taxon>
        <taxon>Clupea</taxon>
    </lineage>
</organism>
<sequence length="110" mass="11768">MAATDDSKNSMAGTTASNSGGKQTGPTAEQVAAGFQRLRQEQRSMATKAAELEMEINVHGLAIDALREADPTRKCYRLIGGVLVERTVQEVLPALESNKEQVIGHSAPFL</sequence>
<accession>A0A8M1KJA3</accession>
<dbReference type="KEGG" id="char:122131811"/>
<feature type="compositionally biased region" description="Polar residues" evidence="4">
    <location>
        <begin position="9"/>
        <end position="27"/>
    </location>
</feature>
<feature type="region of interest" description="Disordered" evidence="4">
    <location>
        <begin position="1"/>
        <end position="29"/>
    </location>
</feature>
<evidence type="ECO:0000256" key="4">
    <source>
        <dbReference type="SAM" id="MobiDB-lite"/>
    </source>
</evidence>
<comment type="similarity">
    <text evidence="1">Belongs to the prefoldin subunit beta family.</text>
</comment>
<reference evidence="6" key="1">
    <citation type="submission" date="2025-08" db="UniProtKB">
        <authorList>
            <consortium name="RefSeq"/>
        </authorList>
    </citation>
    <scope>IDENTIFICATION</scope>
</reference>
<dbReference type="GeneID" id="122131811"/>
<evidence type="ECO:0000256" key="2">
    <source>
        <dbReference type="ARBA" id="ARBA00023186"/>
    </source>
</evidence>
<evidence type="ECO:0000256" key="1">
    <source>
        <dbReference type="ARBA" id="ARBA00008045"/>
    </source>
</evidence>
<dbReference type="InterPro" id="IPR027235">
    <property type="entry name" value="PFD2"/>
</dbReference>
<dbReference type="RefSeq" id="XP_042562423.1">
    <property type="nucleotide sequence ID" value="XM_042706489.1"/>
</dbReference>
<comment type="function">
    <text evidence="3">Binds specifically to cytosolic chaperonin (c-CPN) and transfers target proteins to it. Binds to nascent polypeptide chain and promotes folding in an environment in which there are many competing pathways for nonnative proteins.</text>
</comment>
<keyword evidence="2" id="KW-0143">Chaperone</keyword>
<evidence type="ECO:0000313" key="5">
    <source>
        <dbReference type="Proteomes" id="UP000515152"/>
    </source>
</evidence>
<dbReference type="GO" id="GO:0016272">
    <property type="term" value="C:prefoldin complex"/>
    <property type="evidence" value="ECO:0007669"/>
    <property type="project" value="InterPro"/>
</dbReference>
<proteinExistence type="inferred from homology"/>
<dbReference type="GO" id="GO:0051082">
    <property type="term" value="F:unfolded protein binding"/>
    <property type="evidence" value="ECO:0007669"/>
    <property type="project" value="InterPro"/>
</dbReference>
<dbReference type="OrthoDB" id="29646at2759"/>
<dbReference type="InterPro" id="IPR002777">
    <property type="entry name" value="PFD_beta-like"/>
</dbReference>
<gene>
    <name evidence="6" type="primary">LOC122131811</name>
</gene>
<name>A0A8M1KJA3_CLUHA</name>
<dbReference type="AlphaFoldDB" id="A0A8M1KJA3"/>
<dbReference type="Proteomes" id="UP000515152">
    <property type="component" value="Unplaced"/>
</dbReference>
<evidence type="ECO:0000313" key="6">
    <source>
        <dbReference type="RefSeq" id="XP_042562423.1"/>
    </source>
</evidence>
<evidence type="ECO:0000256" key="3">
    <source>
        <dbReference type="ARBA" id="ARBA00024667"/>
    </source>
</evidence>
<dbReference type="GO" id="GO:0006457">
    <property type="term" value="P:protein folding"/>
    <property type="evidence" value="ECO:0007669"/>
    <property type="project" value="InterPro"/>
</dbReference>
<dbReference type="CDD" id="cd23163">
    <property type="entry name" value="Prefoldin_2"/>
    <property type="match status" value="1"/>
</dbReference>
<keyword evidence="5" id="KW-1185">Reference proteome</keyword>